<accession>A0AAE2CI08</accession>
<comment type="caution">
    <text evidence="1">The sequence shown here is derived from an EMBL/GenBank/DDBJ whole genome shotgun (WGS) entry which is preliminary data.</text>
</comment>
<proteinExistence type="predicted"/>
<name>A0AAE2CI08_9LAMI</name>
<reference evidence="1" key="2">
    <citation type="journal article" date="2024" name="Plant">
        <title>Genomic evolution and insights into agronomic trait innovations of Sesamum species.</title>
        <authorList>
            <person name="Miao H."/>
            <person name="Wang L."/>
            <person name="Qu L."/>
            <person name="Liu H."/>
            <person name="Sun Y."/>
            <person name="Le M."/>
            <person name="Wang Q."/>
            <person name="Wei S."/>
            <person name="Zheng Y."/>
            <person name="Lin W."/>
            <person name="Duan Y."/>
            <person name="Cao H."/>
            <person name="Xiong S."/>
            <person name="Wang X."/>
            <person name="Wei L."/>
            <person name="Li C."/>
            <person name="Ma Q."/>
            <person name="Ju M."/>
            <person name="Zhao R."/>
            <person name="Li G."/>
            <person name="Mu C."/>
            <person name="Tian Q."/>
            <person name="Mei H."/>
            <person name="Zhang T."/>
            <person name="Gao T."/>
            <person name="Zhang H."/>
        </authorList>
    </citation>
    <scope>NUCLEOTIDE SEQUENCE</scope>
    <source>
        <strain evidence="1">3651</strain>
    </source>
</reference>
<keyword evidence="2" id="KW-1185">Reference proteome</keyword>
<dbReference type="AlphaFoldDB" id="A0AAE2CI08"/>
<organism evidence="1 2">
    <name type="scientific">Sesamum alatum</name>
    <dbReference type="NCBI Taxonomy" id="300844"/>
    <lineage>
        <taxon>Eukaryota</taxon>
        <taxon>Viridiplantae</taxon>
        <taxon>Streptophyta</taxon>
        <taxon>Embryophyta</taxon>
        <taxon>Tracheophyta</taxon>
        <taxon>Spermatophyta</taxon>
        <taxon>Magnoliopsida</taxon>
        <taxon>eudicotyledons</taxon>
        <taxon>Gunneridae</taxon>
        <taxon>Pentapetalae</taxon>
        <taxon>asterids</taxon>
        <taxon>lamiids</taxon>
        <taxon>Lamiales</taxon>
        <taxon>Pedaliaceae</taxon>
        <taxon>Sesamum</taxon>
    </lineage>
</organism>
<evidence type="ECO:0000313" key="2">
    <source>
        <dbReference type="Proteomes" id="UP001293254"/>
    </source>
</evidence>
<protein>
    <submittedName>
        <fullName evidence="1">Uncharacterized protein</fullName>
    </submittedName>
</protein>
<reference evidence="1" key="1">
    <citation type="submission" date="2020-06" db="EMBL/GenBank/DDBJ databases">
        <authorList>
            <person name="Li T."/>
            <person name="Hu X."/>
            <person name="Zhang T."/>
            <person name="Song X."/>
            <person name="Zhang H."/>
            <person name="Dai N."/>
            <person name="Sheng W."/>
            <person name="Hou X."/>
            <person name="Wei L."/>
        </authorList>
    </citation>
    <scope>NUCLEOTIDE SEQUENCE</scope>
    <source>
        <strain evidence="1">3651</strain>
        <tissue evidence="1">Leaf</tissue>
    </source>
</reference>
<gene>
    <name evidence="1" type="ORF">Salat_1868100</name>
</gene>
<dbReference type="EMBL" id="JACGWO010000007">
    <property type="protein sequence ID" value="KAK4422855.1"/>
    <property type="molecule type" value="Genomic_DNA"/>
</dbReference>
<evidence type="ECO:0000313" key="1">
    <source>
        <dbReference type="EMBL" id="KAK4422855.1"/>
    </source>
</evidence>
<sequence>MKCTEQKFRRFLWQGMGNSGYARCHAILYALLRNKAIGDWGWREVLSLVDLWHPRGVLSEVFPRAPRITCMPVESRVAAVVHEGRWEWPTAPRVRDIMQIIAELPPLRGGLD</sequence>
<dbReference type="Proteomes" id="UP001293254">
    <property type="component" value="Unassembled WGS sequence"/>
</dbReference>